<evidence type="ECO:0000256" key="3">
    <source>
        <dbReference type="ARBA" id="ARBA00022777"/>
    </source>
</evidence>
<dbReference type="CDD" id="cd01166">
    <property type="entry name" value="KdgK"/>
    <property type="match status" value="1"/>
</dbReference>
<sequence>MTKRVVTLGEIMLRLKPVGFERFFQSPTLEATFGGGEGNVAISLANFGLDAAFVTALPMNPIADACIRFLRGYGVNTDHITLQGERMGIYFLEAGANQRPSNVVYDRAHSSISTAQAADFNWDAIFENAGWFHITGITPAISESAATLSLKAVQEAKARGVTVSCDYNFRKKLWKYGKSAPEVMGELVKFVDVGIANEEDCQRSLGVSVSEGDWEQGVSSGELDTARYQALAEKMFATFPNLKYQAITLRESFSASHNGWSGCLFNGNKFLVSQRYDIKDIVDRVGGGDSFAAGLIYGLHTGMTDEDALSFSVAASCLKHSISGDVNLSTVSEVQKLMAGDGSGRVQR</sequence>
<dbReference type="EMBL" id="JACNJN010000145">
    <property type="protein sequence ID" value="MBC8336186.1"/>
    <property type="molecule type" value="Genomic_DNA"/>
</dbReference>
<feature type="domain" description="Carbohydrate kinase PfkB" evidence="4">
    <location>
        <begin position="4"/>
        <end position="207"/>
    </location>
</feature>
<dbReference type="Gene3D" id="3.40.1190.20">
    <property type="match status" value="1"/>
</dbReference>
<evidence type="ECO:0000313" key="5">
    <source>
        <dbReference type="EMBL" id="MBC8336186.1"/>
    </source>
</evidence>
<evidence type="ECO:0000313" key="6">
    <source>
        <dbReference type="Proteomes" id="UP000614469"/>
    </source>
</evidence>
<dbReference type="SUPFAM" id="SSF53613">
    <property type="entry name" value="Ribokinase-like"/>
    <property type="match status" value="1"/>
</dbReference>
<proteinExistence type="inferred from homology"/>
<name>A0A8J6NIK4_9CHLR</name>
<dbReference type="InterPro" id="IPR011611">
    <property type="entry name" value="PfkB_dom"/>
</dbReference>
<keyword evidence="3 5" id="KW-0418">Kinase</keyword>
<dbReference type="GO" id="GO:0016301">
    <property type="term" value="F:kinase activity"/>
    <property type="evidence" value="ECO:0007669"/>
    <property type="project" value="UniProtKB-KW"/>
</dbReference>
<evidence type="ECO:0000256" key="2">
    <source>
        <dbReference type="ARBA" id="ARBA00022679"/>
    </source>
</evidence>
<dbReference type="Pfam" id="PF00294">
    <property type="entry name" value="PfkB"/>
    <property type="match status" value="2"/>
</dbReference>
<comment type="similarity">
    <text evidence="1">Belongs to the carbohydrate kinase PfkB family.</text>
</comment>
<keyword evidence="2" id="KW-0808">Transferase</keyword>
<reference evidence="5 6" key="1">
    <citation type="submission" date="2020-08" db="EMBL/GenBank/DDBJ databases">
        <title>Bridging the membrane lipid divide: bacteria of the FCB group superphylum have the potential to synthesize archaeal ether lipids.</title>
        <authorList>
            <person name="Villanueva L."/>
            <person name="Von Meijenfeldt F.A.B."/>
            <person name="Westbye A.B."/>
            <person name="Yadav S."/>
            <person name="Hopmans E.C."/>
            <person name="Dutilh B.E."/>
            <person name="Sinninghe Damste J.S."/>
        </authorList>
    </citation>
    <scope>NUCLEOTIDE SEQUENCE [LARGE SCALE GENOMIC DNA]</scope>
    <source>
        <strain evidence="5">NIOZ-UU36</strain>
    </source>
</reference>
<dbReference type="PANTHER" id="PTHR43320">
    <property type="entry name" value="SUGAR KINASE"/>
    <property type="match status" value="1"/>
</dbReference>
<dbReference type="Proteomes" id="UP000614469">
    <property type="component" value="Unassembled WGS sequence"/>
</dbReference>
<evidence type="ECO:0000256" key="1">
    <source>
        <dbReference type="ARBA" id="ARBA00010688"/>
    </source>
</evidence>
<dbReference type="InterPro" id="IPR052700">
    <property type="entry name" value="Carb_kinase_PfkB-like"/>
</dbReference>
<feature type="domain" description="Carbohydrate kinase PfkB" evidence="4">
    <location>
        <begin position="261"/>
        <end position="321"/>
    </location>
</feature>
<evidence type="ECO:0000259" key="4">
    <source>
        <dbReference type="Pfam" id="PF00294"/>
    </source>
</evidence>
<accession>A0A8J6NIK4</accession>
<gene>
    <name evidence="5" type="ORF">H8E29_13035</name>
</gene>
<dbReference type="PANTHER" id="PTHR43320:SF2">
    <property type="entry name" value="2-DEHYDRO-3-DEOXYGLUCONOKINASE_2-DEHYDRO-3-DEOXYGALACTONOKINASE"/>
    <property type="match status" value="1"/>
</dbReference>
<dbReference type="InterPro" id="IPR029056">
    <property type="entry name" value="Ribokinase-like"/>
</dbReference>
<dbReference type="AlphaFoldDB" id="A0A8J6NIK4"/>
<protein>
    <submittedName>
        <fullName evidence="5">Sugar kinase</fullName>
    </submittedName>
</protein>
<comment type="caution">
    <text evidence="5">The sequence shown here is derived from an EMBL/GenBank/DDBJ whole genome shotgun (WGS) entry which is preliminary data.</text>
</comment>
<organism evidence="5 6">
    <name type="scientific">Candidatus Desulfolinea nitratireducens</name>
    <dbReference type="NCBI Taxonomy" id="2841698"/>
    <lineage>
        <taxon>Bacteria</taxon>
        <taxon>Bacillati</taxon>
        <taxon>Chloroflexota</taxon>
        <taxon>Anaerolineae</taxon>
        <taxon>Anaerolineales</taxon>
        <taxon>Anaerolineales incertae sedis</taxon>
        <taxon>Candidatus Desulfolinea</taxon>
    </lineage>
</organism>